<dbReference type="RefSeq" id="WP_160982303.1">
    <property type="nucleotide sequence ID" value="NZ_WVHK01000134.1"/>
</dbReference>
<name>A0A6I4YXH0_9DEIO</name>
<reference evidence="1 2" key="1">
    <citation type="submission" date="2019-11" db="EMBL/GenBank/DDBJ databases">
        <title>Genome sequence of Deinococcus xianganensis Y35, AI-2 producing algicidal bacterium, isolated from lake water.</title>
        <authorList>
            <person name="Li Y."/>
        </authorList>
    </citation>
    <scope>NUCLEOTIDE SEQUENCE [LARGE SCALE GENOMIC DNA]</scope>
    <source>
        <strain evidence="1 2">Y35</strain>
    </source>
</reference>
<protein>
    <recommendedName>
        <fullName evidence="3">DUF4394 domain-containing protein</fullName>
    </recommendedName>
</protein>
<organism evidence="1 2">
    <name type="scientific">Deinococcus xianganensis</name>
    <dbReference type="NCBI Taxonomy" id="1507289"/>
    <lineage>
        <taxon>Bacteria</taxon>
        <taxon>Thermotogati</taxon>
        <taxon>Deinococcota</taxon>
        <taxon>Deinococci</taxon>
        <taxon>Deinococcales</taxon>
        <taxon>Deinococcaceae</taxon>
        <taxon>Deinococcus</taxon>
    </lineage>
</organism>
<dbReference type="Proteomes" id="UP000430519">
    <property type="component" value="Unassembled WGS sequence"/>
</dbReference>
<dbReference type="AlphaFoldDB" id="A0A6I4YXH0"/>
<keyword evidence="2" id="KW-1185">Reference proteome</keyword>
<evidence type="ECO:0000313" key="2">
    <source>
        <dbReference type="Proteomes" id="UP000430519"/>
    </source>
</evidence>
<evidence type="ECO:0008006" key="3">
    <source>
        <dbReference type="Google" id="ProtNLM"/>
    </source>
</evidence>
<comment type="caution">
    <text evidence="1">The sequence shown here is derived from an EMBL/GenBank/DDBJ whole genome shotgun (WGS) entry which is preliminary data.</text>
</comment>
<dbReference type="EMBL" id="WVHK01000134">
    <property type="protein sequence ID" value="MXV21803.1"/>
    <property type="molecule type" value="Genomic_DNA"/>
</dbReference>
<accession>A0A6I4YXH0</accession>
<proteinExistence type="predicted"/>
<dbReference type="Gene3D" id="2.115.10.10">
    <property type="entry name" value="Tachylectin 2"/>
    <property type="match status" value="1"/>
</dbReference>
<dbReference type="SUPFAM" id="SSF101898">
    <property type="entry name" value="NHL repeat"/>
    <property type="match status" value="1"/>
</dbReference>
<gene>
    <name evidence="1" type="ORF">GLX28_19465</name>
</gene>
<evidence type="ECO:0000313" key="1">
    <source>
        <dbReference type="EMBL" id="MXV21803.1"/>
    </source>
</evidence>
<sequence>MKRFLVLVPLLAACNNPTVTPAPAPAPIPDVIRAYAVTDDALYNIVLRGNAVDEKIMTLSYSSMITDAAQVGNTLYASTFNSLLKIDLQAKSIVKVGDYTSGAGSINALAVTPTGALYAASTGGTLYTVNPTTAALTKVLDMGAPSSGDLAFDADTTLYATLNDSASTDTLARVSLADKGVKKIGQTGFQEVYGLDFQYGTLYGRTNAGQLITINTATGAGTAVRTTGLTFTKLN</sequence>